<dbReference type="PANTHER" id="PTHR11538">
    <property type="entry name" value="PHENYLALANYL-TRNA SYNTHETASE"/>
    <property type="match status" value="1"/>
</dbReference>
<sequence length="381" mass="44171">MPGQNIMVQSDDEVRLRAELESKHDPESERIKRYLSMPDLSRTPGSPLFEIVQRVLSSPAFKDFDVIQVPEITPTGISFDLFDFPENHPARSKSDTYYLDGNNILRTHTTVMWYYYLHDEGVKKRMLAGEPAGAFCFGKVYRKDELDRHHMNVFHQMDAWYLSPKDKKIITIDDLREALANFAKAIFGPAVEYRFNEDKFPYTEPSLEMEIKRGDKWLEVVGAGVVKASVLDKLGVDSSKWTGWAFGPGIERFAMISMSLPDIRLLWSQDDRVKKQLKLGQEFKEVSKYPPITRDISFIVEKKFIPNDYFDLIRDIGGDLVEQVELLDKYEDPAKFGEGKISYTYRVVYRSLDRTLETGEVEPLQSKLYEQTKIQYNAELR</sequence>
<dbReference type="Pfam" id="PF01409">
    <property type="entry name" value="tRNA-synt_2d"/>
    <property type="match status" value="1"/>
</dbReference>
<dbReference type="InterPro" id="IPR002319">
    <property type="entry name" value="Phenylalanyl-tRNA_Synthase"/>
</dbReference>
<evidence type="ECO:0000313" key="13">
    <source>
        <dbReference type="EMBL" id="OGE79300.1"/>
    </source>
</evidence>
<evidence type="ECO:0000256" key="5">
    <source>
        <dbReference type="ARBA" id="ARBA00022840"/>
    </source>
</evidence>
<protein>
    <recommendedName>
        <fullName evidence="2">phenylalanine--tRNA ligase</fullName>
        <ecNumber evidence="2">6.1.1.20</ecNumber>
    </recommendedName>
    <alternativeName>
        <fullName evidence="9">Phenylalanyl-tRNA synthetase</fullName>
    </alternativeName>
</protein>
<evidence type="ECO:0000256" key="8">
    <source>
        <dbReference type="ARBA" id="ARBA00023146"/>
    </source>
</evidence>
<dbReference type="EMBL" id="MFEK01000006">
    <property type="protein sequence ID" value="OGE79300.1"/>
    <property type="molecule type" value="Genomic_DNA"/>
</dbReference>
<dbReference type="SUPFAM" id="SSF54991">
    <property type="entry name" value="Anticodon-binding domain of PheRS"/>
    <property type="match status" value="1"/>
</dbReference>
<dbReference type="EC" id="6.1.1.20" evidence="2"/>
<name>A0A1F5NPJ7_9BACT</name>
<dbReference type="GO" id="GO:0004826">
    <property type="term" value="F:phenylalanine-tRNA ligase activity"/>
    <property type="evidence" value="ECO:0007669"/>
    <property type="project" value="UniProtKB-EC"/>
</dbReference>
<keyword evidence="5" id="KW-0067">ATP-binding</keyword>
<feature type="domain" description="Aminoacyl-transfer RNA synthetases class-II family profile" evidence="11">
    <location>
        <begin position="48"/>
        <end position="291"/>
    </location>
</feature>
<dbReference type="InterPro" id="IPR006195">
    <property type="entry name" value="aa-tRNA-synth_II"/>
</dbReference>
<evidence type="ECO:0000256" key="7">
    <source>
        <dbReference type="ARBA" id="ARBA00022946"/>
    </source>
</evidence>
<dbReference type="AlphaFoldDB" id="A0A1F5NPJ7"/>
<dbReference type="SUPFAM" id="SSF55681">
    <property type="entry name" value="Class II aaRS and biotin synthetases"/>
    <property type="match status" value="1"/>
</dbReference>
<reference evidence="13 14" key="1">
    <citation type="journal article" date="2016" name="Nat. Commun.">
        <title>Thousands of microbial genomes shed light on interconnected biogeochemical processes in an aquifer system.</title>
        <authorList>
            <person name="Anantharaman K."/>
            <person name="Brown C.T."/>
            <person name="Hug L.A."/>
            <person name="Sharon I."/>
            <person name="Castelle C.J."/>
            <person name="Probst A.J."/>
            <person name="Thomas B.C."/>
            <person name="Singh A."/>
            <person name="Wilkins M.J."/>
            <person name="Karaoz U."/>
            <person name="Brodie E.L."/>
            <person name="Williams K.H."/>
            <person name="Hubbard S.S."/>
            <person name="Banfield J.F."/>
        </authorList>
    </citation>
    <scope>NUCLEOTIDE SEQUENCE [LARGE SCALE GENOMIC DNA]</scope>
</reference>
<comment type="catalytic activity">
    <reaction evidence="10">
        <text>tRNA(Phe) + L-phenylalanine + ATP = L-phenylalanyl-tRNA(Phe) + AMP + diphosphate + H(+)</text>
        <dbReference type="Rhea" id="RHEA:19413"/>
        <dbReference type="Rhea" id="RHEA-COMP:9668"/>
        <dbReference type="Rhea" id="RHEA-COMP:9699"/>
        <dbReference type="ChEBI" id="CHEBI:15378"/>
        <dbReference type="ChEBI" id="CHEBI:30616"/>
        <dbReference type="ChEBI" id="CHEBI:33019"/>
        <dbReference type="ChEBI" id="CHEBI:58095"/>
        <dbReference type="ChEBI" id="CHEBI:78442"/>
        <dbReference type="ChEBI" id="CHEBI:78531"/>
        <dbReference type="ChEBI" id="CHEBI:456215"/>
        <dbReference type="EC" id="6.1.1.20"/>
    </reaction>
</comment>
<evidence type="ECO:0000256" key="9">
    <source>
        <dbReference type="ARBA" id="ARBA00031194"/>
    </source>
</evidence>
<keyword evidence="3" id="KW-0436">Ligase</keyword>
<evidence type="ECO:0000256" key="10">
    <source>
        <dbReference type="ARBA" id="ARBA00049255"/>
    </source>
</evidence>
<dbReference type="InterPro" id="IPR005121">
    <property type="entry name" value="Fdx_antiC-bd"/>
</dbReference>
<keyword evidence="8" id="KW-0030">Aminoacyl-tRNA synthetase</keyword>
<evidence type="ECO:0000256" key="1">
    <source>
        <dbReference type="ARBA" id="ARBA00008226"/>
    </source>
</evidence>
<evidence type="ECO:0000259" key="11">
    <source>
        <dbReference type="PROSITE" id="PS50862"/>
    </source>
</evidence>
<dbReference type="GO" id="GO:0005524">
    <property type="term" value="F:ATP binding"/>
    <property type="evidence" value="ECO:0007669"/>
    <property type="project" value="UniProtKB-KW"/>
</dbReference>
<dbReference type="Gene3D" id="3.30.70.380">
    <property type="entry name" value="Ferrodoxin-fold anticodon-binding domain"/>
    <property type="match status" value="1"/>
</dbReference>
<dbReference type="PANTHER" id="PTHR11538:SF41">
    <property type="entry name" value="PHENYLALANINE--TRNA LIGASE, MITOCHONDRIAL"/>
    <property type="match status" value="1"/>
</dbReference>
<evidence type="ECO:0000256" key="3">
    <source>
        <dbReference type="ARBA" id="ARBA00022598"/>
    </source>
</evidence>
<dbReference type="Gene3D" id="3.30.930.10">
    <property type="entry name" value="Bira Bifunctional Protein, Domain 2"/>
    <property type="match status" value="1"/>
</dbReference>
<proteinExistence type="inferred from homology"/>
<comment type="caution">
    <text evidence="13">The sequence shown here is derived from an EMBL/GenBank/DDBJ whole genome shotgun (WGS) entry which is preliminary data.</text>
</comment>
<gene>
    <name evidence="13" type="ORF">A2751_04895</name>
</gene>
<dbReference type="GO" id="GO:0000049">
    <property type="term" value="F:tRNA binding"/>
    <property type="evidence" value="ECO:0007669"/>
    <property type="project" value="InterPro"/>
</dbReference>
<evidence type="ECO:0000256" key="6">
    <source>
        <dbReference type="ARBA" id="ARBA00022917"/>
    </source>
</evidence>
<feature type="domain" description="FDX-ACB" evidence="12">
    <location>
        <begin position="287"/>
        <end position="381"/>
    </location>
</feature>
<evidence type="ECO:0000256" key="4">
    <source>
        <dbReference type="ARBA" id="ARBA00022741"/>
    </source>
</evidence>
<organism evidence="13 14">
    <name type="scientific">Candidatus Doudnabacteria bacterium RIFCSPHIGHO2_01_FULL_46_14</name>
    <dbReference type="NCBI Taxonomy" id="1817824"/>
    <lineage>
        <taxon>Bacteria</taxon>
        <taxon>Candidatus Doudnaibacteriota</taxon>
    </lineage>
</organism>
<dbReference type="PROSITE" id="PS51447">
    <property type="entry name" value="FDX_ACB"/>
    <property type="match status" value="1"/>
</dbReference>
<evidence type="ECO:0000256" key="2">
    <source>
        <dbReference type="ARBA" id="ARBA00012814"/>
    </source>
</evidence>
<dbReference type="Pfam" id="PF03147">
    <property type="entry name" value="FDX-ACB"/>
    <property type="match status" value="1"/>
</dbReference>
<dbReference type="InterPro" id="IPR036690">
    <property type="entry name" value="Fdx_antiC-bd_sf"/>
</dbReference>
<dbReference type="GO" id="GO:0006432">
    <property type="term" value="P:phenylalanyl-tRNA aminoacylation"/>
    <property type="evidence" value="ECO:0007669"/>
    <property type="project" value="TreeGrafter"/>
</dbReference>
<keyword evidence="7" id="KW-0809">Transit peptide</keyword>
<dbReference type="GO" id="GO:0005737">
    <property type="term" value="C:cytoplasm"/>
    <property type="evidence" value="ECO:0007669"/>
    <property type="project" value="TreeGrafter"/>
</dbReference>
<accession>A0A1F5NPJ7</accession>
<keyword evidence="6" id="KW-0648">Protein biosynthesis</keyword>
<evidence type="ECO:0000259" key="12">
    <source>
        <dbReference type="PROSITE" id="PS51447"/>
    </source>
</evidence>
<evidence type="ECO:0000313" key="14">
    <source>
        <dbReference type="Proteomes" id="UP000176864"/>
    </source>
</evidence>
<keyword evidence="4" id="KW-0547">Nucleotide-binding</keyword>
<dbReference type="Proteomes" id="UP000176864">
    <property type="component" value="Unassembled WGS sequence"/>
</dbReference>
<dbReference type="InterPro" id="IPR045864">
    <property type="entry name" value="aa-tRNA-synth_II/BPL/LPL"/>
</dbReference>
<dbReference type="STRING" id="1817824.A2751_04895"/>
<dbReference type="PROSITE" id="PS50862">
    <property type="entry name" value="AA_TRNA_LIGASE_II"/>
    <property type="match status" value="1"/>
</dbReference>
<comment type="similarity">
    <text evidence="1">Belongs to the class-II aminoacyl-tRNA synthetase family.</text>
</comment>
<dbReference type="SMART" id="SM00896">
    <property type="entry name" value="FDX-ACB"/>
    <property type="match status" value="1"/>
</dbReference>